<protein>
    <submittedName>
        <fullName evidence="2">XRE family transcriptional regulator</fullName>
    </submittedName>
</protein>
<sequence length="84" mass="9011">MASSPITQRTAASIRRALEARGMTQEQLSEESGIPMRTLSRRLHKTNPSITNLEELDAIARVLGLSIADLISDAPALAAEAVAR</sequence>
<dbReference type="InterPro" id="IPR001387">
    <property type="entry name" value="Cro/C1-type_HTH"/>
</dbReference>
<name>A0ABX5QH48_9MICO</name>
<dbReference type="PROSITE" id="PS50943">
    <property type="entry name" value="HTH_CROC1"/>
    <property type="match status" value="1"/>
</dbReference>
<reference evidence="2 3" key="1">
    <citation type="submission" date="2019-01" db="EMBL/GenBank/DDBJ databases">
        <title>Leucobacter muris sp. nov. isolated from the nose of a laboratory mouse.</title>
        <authorList>
            <person name="Benga L."/>
            <person name="Sproeer C."/>
            <person name="Schumann P."/>
            <person name="Verbarg S."/>
            <person name="Bunk B."/>
            <person name="Engelhardt E."/>
            <person name="Benten P.M."/>
            <person name="Sager M."/>
        </authorList>
    </citation>
    <scope>NUCLEOTIDE SEQUENCE [LARGE SCALE GENOMIC DNA]</scope>
    <source>
        <strain evidence="2 3">DSM 101948</strain>
    </source>
</reference>
<evidence type="ECO:0000313" key="2">
    <source>
        <dbReference type="EMBL" id="QAB18417.1"/>
    </source>
</evidence>
<feature type="domain" description="HTH cro/C1-type" evidence="1">
    <location>
        <begin position="14"/>
        <end position="70"/>
    </location>
</feature>
<accession>A0ABX5QH48</accession>
<keyword evidence="3" id="KW-1185">Reference proteome</keyword>
<evidence type="ECO:0000259" key="1">
    <source>
        <dbReference type="PROSITE" id="PS50943"/>
    </source>
</evidence>
<dbReference type="EMBL" id="CP035037">
    <property type="protein sequence ID" value="QAB18417.1"/>
    <property type="molecule type" value="Genomic_DNA"/>
</dbReference>
<dbReference type="InterPro" id="IPR010982">
    <property type="entry name" value="Lambda_DNA-bd_dom_sf"/>
</dbReference>
<dbReference type="SUPFAM" id="SSF47413">
    <property type="entry name" value="lambda repressor-like DNA-binding domains"/>
    <property type="match status" value="1"/>
</dbReference>
<dbReference type="Proteomes" id="UP000285768">
    <property type="component" value="Chromosome"/>
</dbReference>
<dbReference type="CDD" id="cd00093">
    <property type="entry name" value="HTH_XRE"/>
    <property type="match status" value="1"/>
</dbReference>
<evidence type="ECO:0000313" key="3">
    <source>
        <dbReference type="Proteomes" id="UP000285768"/>
    </source>
</evidence>
<gene>
    <name evidence="2" type="ORF">Leucomu_11265</name>
</gene>
<proteinExistence type="predicted"/>
<dbReference type="SMART" id="SM00530">
    <property type="entry name" value="HTH_XRE"/>
    <property type="match status" value="1"/>
</dbReference>
<dbReference type="Pfam" id="PF13443">
    <property type="entry name" value="HTH_26"/>
    <property type="match status" value="1"/>
</dbReference>
<dbReference type="Gene3D" id="1.10.260.40">
    <property type="entry name" value="lambda repressor-like DNA-binding domains"/>
    <property type="match status" value="1"/>
</dbReference>
<organism evidence="2 3">
    <name type="scientific">Leucobacter muris</name>
    <dbReference type="NCBI Taxonomy" id="1935379"/>
    <lineage>
        <taxon>Bacteria</taxon>
        <taxon>Bacillati</taxon>
        <taxon>Actinomycetota</taxon>
        <taxon>Actinomycetes</taxon>
        <taxon>Micrococcales</taxon>
        <taxon>Microbacteriaceae</taxon>
        <taxon>Leucobacter</taxon>
    </lineage>
</organism>